<comment type="caution">
    <text evidence="3">The sequence shown here is derived from an EMBL/GenBank/DDBJ whole genome shotgun (WGS) entry which is preliminary data.</text>
</comment>
<evidence type="ECO:0000313" key="6">
    <source>
        <dbReference type="Proteomes" id="UP000292627"/>
    </source>
</evidence>
<protein>
    <recommendedName>
        <fullName evidence="8">Transmembrane protein</fullName>
    </recommendedName>
</protein>
<accession>A0A4Q8LW00</accession>
<evidence type="ECO:0000256" key="1">
    <source>
        <dbReference type="SAM" id="Phobius"/>
    </source>
</evidence>
<dbReference type="Proteomes" id="UP000293089">
    <property type="component" value="Unassembled WGS sequence"/>
</dbReference>
<accession>A0A4Q8LGJ8</accession>
<dbReference type="EMBL" id="SHME01000001">
    <property type="protein sequence ID" value="TAA22371.1"/>
    <property type="molecule type" value="Genomic_DNA"/>
</dbReference>
<sequence>MIRTFSFDSQRLRNAFAPRKPRHPLLRVVVGLLGLAVLAVLVFFGLFVGAAMLAAGMAYRLLRPRARTHAQQRVVEGEYQVVRKQALPLSH</sequence>
<dbReference type="Proteomes" id="UP000292087">
    <property type="component" value="Unassembled WGS sequence"/>
</dbReference>
<name>A0A4Q9TAS6_9GAMM</name>
<evidence type="ECO:0000313" key="7">
    <source>
        <dbReference type="Proteomes" id="UP000293089"/>
    </source>
</evidence>
<dbReference type="RefSeq" id="WP_130523294.1">
    <property type="nucleotide sequence ID" value="NZ_SHLZ01000010.1"/>
</dbReference>
<dbReference type="EMBL" id="SHMC01000001">
    <property type="protein sequence ID" value="TAA28546.1"/>
    <property type="molecule type" value="Genomic_DNA"/>
</dbReference>
<gene>
    <name evidence="4" type="ORF">EA656_07545</name>
    <name evidence="2" type="ORF">EA658_01900</name>
    <name evidence="3" type="ORF">EA660_02895</name>
</gene>
<dbReference type="AlphaFoldDB" id="A0A4Q9TAS6"/>
<organism evidence="3 6">
    <name type="scientific">Pseudoxanthomonas winnipegensis</name>
    <dbReference type="NCBI Taxonomy" id="2480810"/>
    <lineage>
        <taxon>Bacteria</taxon>
        <taxon>Pseudomonadati</taxon>
        <taxon>Pseudomonadota</taxon>
        <taxon>Gammaproteobacteria</taxon>
        <taxon>Lysobacterales</taxon>
        <taxon>Lysobacteraceae</taxon>
        <taxon>Pseudoxanthomonas</taxon>
    </lineage>
</organism>
<reference evidence="5 6" key="1">
    <citation type="submission" date="2019-02" db="EMBL/GenBank/DDBJ databases">
        <title>WGS of Pseudoxanthomonas species novum from clinical isolates.</title>
        <authorList>
            <person name="Bernier A.-M."/>
            <person name="Bernard K."/>
            <person name="Vachon A."/>
        </authorList>
    </citation>
    <scope>NUCLEOTIDE SEQUENCE [LARGE SCALE GENOMIC DNA]</scope>
    <source>
        <strain evidence="7">NML 170316</strain>
        <strain evidence="4 5">NML140781</strain>
        <strain evidence="2">NML170316</strain>
        <strain evidence="3 6">NML171200</strain>
    </source>
</reference>
<evidence type="ECO:0000313" key="4">
    <source>
        <dbReference type="EMBL" id="TAA35538.1"/>
    </source>
</evidence>
<dbReference type="EMBL" id="SHMF01000002">
    <property type="protein sequence ID" value="TAA35538.1"/>
    <property type="molecule type" value="Genomic_DNA"/>
</dbReference>
<keyword evidence="1" id="KW-1133">Transmembrane helix</keyword>
<accession>A0A4Q9TAS6</accession>
<keyword evidence="7" id="KW-1185">Reference proteome</keyword>
<dbReference type="Proteomes" id="UP000292627">
    <property type="component" value="Unassembled WGS sequence"/>
</dbReference>
<evidence type="ECO:0008006" key="8">
    <source>
        <dbReference type="Google" id="ProtNLM"/>
    </source>
</evidence>
<keyword evidence="1" id="KW-0472">Membrane</keyword>
<proteinExistence type="predicted"/>
<keyword evidence="1" id="KW-0812">Transmembrane</keyword>
<dbReference type="OrthoDB" id="5976163at2"/>
<evidence type="ECO:0000313" key="3">
    <source>
        <dbReference type="EMBL" id="TAA28546.1"/>
    </source>
</evidence>
<feature type="transmembrane region" description="Helical" evidence="1">
    <location>
        <begin position="28"/>
        <end position="59"/>
    </location>
</feature>
<evidence type="ECO:0000313" key="2">
    <source>
        <dbReference type="EMBL" id="TAA22371.1"/>
    </source>
</evidence>
<evidence type="ECO:0000313" key="5">
    <source>
        <dbReference type="Proteomes" id="UP000292087"/>
    </source>
</evidence>